<dbReference type="SUPFAM" id="SSF109854">
    <property type="entry name" value="DinB/YfiT-like putative metalloenzymes"/>
    <property type="match status" value="1"/>
</dbReference>
<evidence type="ECO:0000259" key="1">
    <source>
        <dbReference type="Pfam" id="PF12867"/>
    </source>
</evidence>
<accession>A0ABV5BX15</accession>
<dbReference type="Pfam" id="PF12867">
    <property type="entry name" value="DinB_2"/>
    <property type="match status" value="1"/>
</dbReference>
<dbReference type="RefSeq" id="WP_375519006.1">
    <property type="nucleotide sequence ID" value="NZ_JBHIRY010000003.1"/>
</dbReference>
<sequence>MQKGFNNSIVWNVGHIVYDQDVWFYYLVADDAEIPVADH</sequence>
<dbReference type="Proteomes" id="UP001580430">
    <property type="component" value="Unassembled WGS sequence"/>
</dbReference>
<feature type="domain" description="DinB-like" evidence="1">
    <location>
        <begin position="3"/>
        <end position="34"/>
    </location>
</feature>
<comment type="caution">
    <text evidence="2">The sequence shown here is derived from an EMBL/GenBank/DDBJ whole genome shotgun (WGS) entry which is preliminary data.</text>
</comment>
<gene>
    <name evidence="2" type="ORF">ACE5LO_05425</name>
</gene>
<dbReference type="EMBL" id="JBHIRY010000003">
    <property type="protein sequence ID" value="MFB5759829.1"/>
    <property type="molecule type" value="Genomic_DNA"/>
</dbReference>
<proteinExistence type="predicted"/>
<evidence type="ECO:0000313" key="2">
    <source>
        <dbReference type="EMBL" id="MFB5759829.1"/>
    </source>
</evidence>
<dbReference type="InterPro" id="IPR024775">
    <property type="entry name" value="DinB-like"/>
</dbReference>
<keyword evidence="3" id="KW-1185">Reference proteome</keyword>
<name>A0ABV5BX15_9BACL</name>
<organism evidence="2 3">
    <name type="scientific">Paenibacillus medicaginis</name>
    <dbReference type="NCBI Taxonomy" id="1470560"/>
    <lineage>
        <taxon>Bacteria</taxon>
        <taxon>Bacillati</taxon>
        <taxon>Bacillota</taxon>
        <taxon>Bacilli</taxon>
        <taxon>Bacillales</taxon>
        <taxon>Paenibacillaceae</taxon>
        <taxon>Paenibacillus</taxon>
    </lineage>
</organism>
<dbReference type="InterPro" id="IPR034660">
    <property type="entry name" value="DinB/YfiT-like"/>
</dbReference>
<protein>
    <recommendedName>
        <fullName evidence="1">DinB-like domain-containing protein</fullName>
    </recommendedName>
</protein>
<evidence type="ECO:0000313" key="3">
    <source>
        <dbReference type="Proteomes" id="UP001580430"/>
    </source>
</evidence>
<reference evidence="2 3" key="1">
    <citation type="submission" date="2024-09" db="EMBL/GenBank/DDBJ databases">
        <title>Paenibacillus zeirhizospherea sp. nov., isolated from surface of the maize (Zea mays) roots in a horticulture field, Hungary.</title>
        <authorList>
            <person name="Marton D."/>
            <person name="Farkas M."/>
            <person name="Bedics A."/>
            <person name="Toth E."/>
            <person name="Tancsics A."/>
            <person name="Boka K."/>
            <person name="Marati G."/>
            <person name="Kriszt B."/>
            <person name="Cserhati M."/>
        </authorList>
    </citation>
    <scope>NUCLEOTIDE SEQUENCE [LARGE SCALE GENOMIC DNA]</scope>
    <source>
        <strain evidence="2 3">JCM 18446</strain>
    </source>
</reference>